<sequence>MKIKMINPVTFFYSKIYTYITYAGITEVNPHLQSSLIVTATLCYYLQQAINLLPFELNPTAQLITLLLCPLSLFICYTYYNNDGREKQLERLNLNENEDERSLNNALTIALVVPMLVFFTVTVFNL</sequence>
<evidence type="ECO:0000313" key="3">
    <source>
        <dbReference type="Proteomes" id="UP000474296"/>
    </source>
</evidence>
<evidence type="ECO:0000313" key="2">
    <source>
        <dbReference type="EMBL" id="NER17320.1"/>
    </source>
</evidence>
<name>A0A6M0CU75_9FLAO</name>
<comment type="caution">
    <text evidence="2">The sequence shown here is derived from an EMBL/GenBank/DDBJ whole genome shotgun (WGS) entry which is preliminary data.</text>
</comment>
<feature type="transmembrane region" description="Helical" evidence="1">
    <location>
        <begin position="61"/>
        <end position="82"/>
    </location>
</feature>
<evidence type="ECO:0000256" key="1">
    <source>
        <dbReference type="SAM" id="Phobius"/>
    </source>
</evidence>
<keyword evidence="1" id="KW-1133">Transmembrane helix</keyword>
<accession>A0A6M0CU75</accession>
<dbReference type="EMBL" id="JAABOQ010000003">
    <property type="protein sequence ID" value="NER17320.1"/>
    <property type="molecule type" value="Genomic_DNA"/>
</dbReference>
<keyword evidence="3" id="KW-1185">Reference proteome</keyword>
<protein>
    <submittedName>
        <fullName evidence="2">Uncharacterized protein</fullName>
    </submittedName>
</protein>
<proteinExistence type="predicted"/>
<organism evidence="2 3">
    <name type="scientific">Spongiivirga citrea</name>
    <dbReference type="NCBI Taxonomy" id="1481457"/>
    <lineage>
        <taxon>Bacteria</taxon>
        <taxon>Pseudomonadati</taxon>
        <taxon>Bacteroidota</taxon>
        <taxon>Flavobacteriia</taxon>
        <taxon>Flavobacteriales</taxon>
        <taxon>Flavobacteriaceae</taxon>
        <taxon>Spongiivirga</taxon>
    </lineage>
</organism>
<dbReference type="Proteomes" id="UP000474296">
    <property type="component" value="Unassembled WGS sequence"/>
</dbReference>
<keyword evidence="1" id="KW-0812">Transmembrane</keyword>
<feature type="transmembrane region" description="Helical" evidence="1">
    <location>
        <begin position="103"/>
        <end position="124"/>
    </location>
</feature>
<keyword evidence="1" id="KW-0472">Membrane</keyword>
<dbReference type="RefSeq" id="WP_204263108.1">
    <property type="nucleotide sequence ID" value="NZ_JAABOQ010000003.1"/>
</dbReference>
<reference evidence="2 3" key="1">
    <citation type="submission" date="2020-01" db="EMBL/GenBank/DDBJ databases">
        <title>Spongiivirga citrea KCTC 32990T.</title>
        <authorList>
            <person name="Wang G."/>
        </authorList>
    </citation>
    <scope>NUCLEOTIDE SEQUENCE [LARGE SCALE GENOMIC DNA]</scope>
    <source>
        <strain evidence="2 3">KCTC 32990</strain>
    </source>
</reference>
<dbReference type="AlphaFoldDB" id="A0A6M0CU75"/>
<gene>
    <name evidence="2" type="ORF">GWK10_08860</name>
</gene>